<evidence type="ECO:0000256" key="1">
    <source>
        <dbReference type="ARBA" id="ARBA00004609"/>
    </source>
</evidence>
<dbReference type="GO" id="GO:0004866">
    <property type="term" value="F:endopeptidase inhibitor activity"/>
    <property type="evidence" value="ECO:0007669"/>
    <property type="project" value="InterPro"/>
</dbReference>
<evidence type="ECO:0000313" key="22">
    <source>
        <dbReference type="EMBL" id="EDW04276.1"/>
    </source>
</evidence>
<dbReference type="SMART" id="SM01419">
    <property type="entry name" value="Thiol-ester_cl"/>
    <property type="match status" value="1"/>
</dbReference>
<evidence type="ECO:0000256" key="11">
    <source>
        <dbReference type="ARBA" id="ARBA00023288"/>
    </source>
</evidence>
<feature type="domain" description="Alpha-2-macroglobulin" evidence="20">
    <location>
        <begin position="635"/>
        <end position="726"/>
    </location>
</feature>
<evidence type="ECO:0000256" key="18">
    <source>
        <dbReference type="SAM" id="Coils"/>
    </source>
</evidence>
<dbReference type="CDD" id="cd02897">
    <property type="entry name" value="A2M_2"/>
    <property type="match status" value="1"/>
</dbReference>
<dbReference type="EMBL" id="CH916368">
    <property type="protein sequence ID" value="EDW04276.1"/>
    <property type="molecule type" value="Genomic_DNA"/>
</dbReference>
<comment type="function">
    <text evidence="12">Modulates negatively TGFB1 signaling in keratinocytes.</text>
</comment>
<dbReference type="FunFam" id="2.60.40.10:FF:000155">
    <property type="entry name" value="complement C3 isoform X1"/>
    <property type="match status" value="1"/>
</dbReference>
<dbReference type="InParanoid" id="B4JD32"/>
<evidence type="ECO:0000256" key="6">
    <source>
        <dbReference type="ARBA" id="ARBA00022859"/>
    </source>
</evidence>
<dbReference type="FunCoup" id="B4JD32">
    <property type="interactions" value="67"/>
</dbReference>
<dbReference type="InterPro" id="IPR041555">
    <property type="entry name" value="MG3"/>
</dbReference>
<dbReference type="InterPro" id="IPR002890">
    <property type="entry name" value="MG2"/>
</dbReference>
<evidence type="ECO:0000256" key="3">
    <source>
        <dbReference type="ARBA" id="ARBA00022475"/>
    </source>
</evidence>
<dbReference type="Gene3D" id="2.60.40.1930">
    <property type="match status" value="2"/>
</dbReference>
<dbReference type="GO" id="GO:0005886">
    <property type="term" value="C:plasma membrane"/>
    <property type="evidence" value="ECO:0007669"/>
    <property type="project" value="UniProtKB-SubCell"/>
</dbReference>
<keyword evidence="18" id="KW-0175">Coiled coil</keyword>
<dbReference type="GO" id="GO:0005615">
    <property type="term" value="C:extracellular space"/>
    <property type="evidence" value="ECO:0007669"/>
    <property type="project" value="InterPro"/>
</dbReference>
<dbReference type="Gene3D" id="2.60.40.2950">
    <property type="match status" value="1"/>
</dbReference>
<evidence type="ECO:0000256" key="15">
    <source>
        <dbReference type="ARBA" id="ARBA00063781"/>
    </source>
</evidence>
<feature type="coiled-coil region" evidence="18">
    <location>
        <begin position="726"/>
        <end position="753"/>
    </location>
</feature>
<dbReference type="InterPro" id="IPR047565">
    <property type="entry name" value="Alpha-macroglob_thiol-ester_cl"/>
</dbReference>
<dbReference type="InterPro" id="IPR008930">
    <property type="entry name" value="Terpenoid_cyclase/PrenylTrfase"/>
</dbReference>
<dbReference type="Pfam" id="PF00207">
    <property type="entry name" value="A2M"/>
    <property type="match status" value="1"/>
</dbReference>
<comment type="subcellular location">
    <subcellularLocation>
        <location evidence="1">Cell membrane</location>
        <topology evidence="1">Lipid-anchor</topology>
        <topology evidence="1">GPI-anchor</topology>
    </subcellularLocation>
</comment>
<dbReference type="SUPFAM" id="SSF49410">
    <property type="entry name" value="Alpha-macroglobulin receptor domain"/>
    <property type="match status" value="1"/>
</dbReference>
<evidence type="ECO:0000256" key="4">
    <source>
        <dbReference type="ARBA" id="ARBA00022622"/>
    </source>
</evidence>
<evidence type="ECO:0000256" key="17">
    <source>
        <dbReference type="ARBA" id="ARBA00078071"/>
    </source>
</evidence>
<dbReference type="Gene3D" id="2.60.40.690">
    <property type="entry name" value="Alpha-macroglobulin, receptor-binding domain"/>
    <property type="match status" value="1"/>
</dbReference>
<dbReference type="Gene3D" id="2.60.40.10">
    <property type="entry name" value="Immunoglobulins"/>
    <property type="match status" value="2"/>
</dbReference>
<dbReference type="FunFam" id="6.20.50.160:FF:000002">
    <property type="entry name" value="Thioester-containing protein 2, isoform B"/>
    <property type="match status" value="1"/>
</dbReference>
<dbReference type="InterPro" id="IPR036595">
    <property type="entry name" value="A-macroglobulin_rcpt-bd_sf"/>
</dbReference>
<evidence type="ECO:0000256" key="8">
    <source>
        <dbReference type="ARBA" id="ARBA00023136"/>
    </source>
</evidence>
<name>B4JD32_DROGR</name>
<comment type="function">
    <text evidence="13">Binds covalently through a thioester bond to the pathogen surface resulting in pathogen clearance.</text>
</comment>
<evidence type="ECO:0000256" key="12">
    <source>
        <dbReference type="ARBA" id="ARBA00056820"/>
    </source>
</evidence>
<dbReference type="Gene3D" id="2.20.130.20">
    <property type="match status" value="1"/>
</dbReference>
<gene>
    <name evidence="22" type="primary">Dgri\GH10070</name>
    <name evidence="22" type="ORF">Dgri_GH10070</name>
</gene>
<evidence type="ECO:0000313" key="23">
    <source>
        <dbReference type="Proteomes" id="UP000001070"/>
    </source>
</evidence>
<dbReference type="Gene3D" id="2.60.120.1540">
    <property type="match status" value="1"/>
</dbReference>
<dbReference type="InterPro" id="IPR011625">
    <property type="entry name" value="A2M_N_BRD"/>
</dbReference>
<comment type="subunit">
    <text evidence="14">Heterodimer; disulfide-linked. Interacts with TGFB1 and TGFBR1. Forms a heteromeric complex with TGFBR1, TGFBR2 and TGFBR3 in a ligand-independent manner.</text>
</comment>
<evidence type="ECO:0000259" key="21">
    <source>
        <dbReference type="SMART" id="SM01361"/>
    </source>
</evidence>
<evidence type="ECO:0000256" key="2">
    <source>
        <dbReference type="ARBA" id="ARBA00010952"/>
    </source>
</evidence>
<reference evidence="22 23" key="1">
    <citation type="journal article" date="2007" name="Nature">
        <title>Evolution of genes and genomes on the Drosophila phylogeny.</title>
        <authorList>
            <consortium name="Drosophila 12 Genomes Consortium"/>
            <person name="Clark A.G."/>
            <person name="Eisen M.B."/>
            <person name="Smith D.R."/>
            <person name="Bergman C.M."/>
            <person name="Oliver B."/>
            <person name="Markow T.A."/>
            <person name="Kaufman T.C."/>
            <person name="Kellis M."/>
            <person name="Gelbart W."/>
            <person name="Iyer V.N."/>
            <person name="Pollard D.A."/>
            <person name="Sackton T.B."/>
            <person name="Larracuente A.M."/>
            <person name="Singh N.D."/>
            <person name="Abad J.P."/>
            <person name="Abt D.N."/>
            <person name="Adryan B."/>
            <person name="Aguade M."/>
            <person name="Akashi H."/>
            <person name="Anderson W.W."/>
            <person name="Aquadro C.F."/>
            <person name="Ardell D.H."/>
            <person name="Arguello R."/>
            <person name="Artieri C.G."/>
            <person name="Barbash D.A."/>
            <person name="Barker D."/>
            <person name="Barsanti P."/>
            <person name="Batterham P."/>
            <person name="Batzoglou S."/>
            <person name="Begun D."/>
            <person name="Bhutkar A."/>
            <person name="Blanco E."/>
            <person name="Bosak S.A."/>
            <person name="Bradley R.K."/>
            <person name="Brand A.D."/>
            <person name="Brent M.R."/>
            <person name="Brooks A.N."/>
            <person name="Brown R.H."/>
            <person name="Butlin R.K."/>
            <person name="Caggese C."/>
            <person name="Calvi B.R."/>
            <person name="Bernardo de Carvalho A."/>
            <person name="Caspi A."/>
            <person name="Castrezana S."/>
            <person name="Celniker S.E."/>
            <person name="Chang J.L."/>
            <person name="Chapple C."/>
            <person name="Chatterji S."/>
            <person name="Chinwalla A."/>
            <person name="Civetta A."/>
            <person name="Clifton S.W."/>
            <person name="Comeron J.M."/>
            <person name="Costello J.C."/>
            <person name="Coyne J.A."/>
            <person name="Daub J."/>
            <person name="David R.G."/>
            <person name="Delcher A.L."/>
            <person name="Delehaunty K."/>
            <person name="Do C.B."/>
            <person name="Ebling H."/>
            <person name="Edwards K."/>
            <person name="Eickbush T."/>
            <person name="Evans J.D."/>
            <person name="Filipski A."/>
            <person name="Findeiss S."/>
            <person name="Freyhult E."/>
            <person name="Fulton L."/>
            <person name="Fulton R."/>
            <person name="Garcia A.C."/>
            <person name="Gardiner A."/>
            <person name="Garfield D.A."/>
            <person name="Garvin B.E."/>
            <person name="Gibson G."/>
            <person name="Gilbert D."/>
            <person name="Gnerre S."/>
            <person name="Godfrey J."/>
            <person name="Good R."/>
            <person name="Gotea V."/>
            <person name="Gravely B."/>
            <person name="Greenberg A.J."/>
            <person name="Griffiths-Jones S."/>
            <person name="Gross S."/>
            <person name="Guigo R."/>
            <person name="Gustafson E.A."/>
            <person name="Haerty W."/>
            <person name="Hahn M.W."/>
            <person name="Halligan D.L."/>
            <person name="Halpern A.L."/>
            <person name="Halter G.M."/>
            <person name="Han M.V."/>
            <person name="Heger A."/>
            <person name="Hillier L."/>
            <person name="Hinrichs A.S."/>
            <person name="Holmes I."/>
            <person name="Hoskins R.A."/>
            <person name="Hubisz M.J."/>
            <person name="Hultmark D."/>
            <person name="Huntley M.A."/>
            <person name="Jaffe D.B."/>
            <person name="Jagadeeshan S."/>
            <person name="Jeck W.R."/>
            <person name="Johnson J."/>
            <person name="Jones C.D."/>
            <person name="Jordan W.C."/>
            <person name="Karpen G.H."/>
            <person name="Kataoka E."/>
            <person name="Keightley P.D."/>
            <person name="Kheradpour P."/>
            <person name="Kirkness E.F."/>
            <person name="Koerich L.B."/>
            <person name="Kristiansen K."/>
            <person name="Kudrna D."/>
            <person name="Kulathinal R.J."/>
            <person name="Kumar S."/>
            <person name="Kwok R."/>
            <person name="Lander E."/>
            <person name="Langley C.H."/>
            <person name="Lapoint R."/>
            <person name="Lazzaro B.P."/>
            <person name="Lee S.J."/>
            <person name="Levesque L."/>
            <person name="Li R."/>
            <person name="Lin C.F."/>
            <person name="Lin M.F."/>
            <person name="Lindblad-Toh K."/>
            <person name="Llopart A."/>
            <person name="Long M."/>
            <person name="Low L."/>
            <person name="Lozovsky E."/>
            <person name="Lu J."/>
            <person name="Luo M."/>
            <person name="Machado C.A."/>
            <person name="Makalowski W."/>
            <person name="Marzo M."/>
            <person name="Matsuda M."/>
            <person name="Matzkin L."/>
            <person name="McAllister B."/>
            <person name="McBride C.S."/>
            <person name="McKernan B."/>
            <person name="McKernan K."/>
            <person name="Mendez-Lago M."/>
            <person name="Minx P."/>
            <person name="Mollenhauer M.U."/>
            <person name="Montooth K."/>
            <person name="Mount S.M."/>
            <person name="Mu X."/>
            <person name="Myers E."/>
            <person name="Negre B."/>
            <person name="Newfeld S."/>
            <person name="Nielsen R."/>
            <person name="Noor M.A."/>
            <person name="O'Grady P."/>
            <person name="Pachter L."/>
            <person name="Papaceit M."/>
            <person name="Parisi M.J."/>
            <person name="Parisi M."/>
            <person name="Parts L."/>
            <person name="Pedersen J.S."/>
            <person name="Pesole G."/>
            <person name="Phillippy A.M."/>
            <person name="Ponting C.P."/>
            <person name="Pop M."/>
            <person name="Porcelli D."/>
            <person name="Powell J.R."/>
            <person name="Prohaska S."/>
            <person name="Pruitt K."/>
            <person name="Puig M."/>
            <person name="Quesneville H."/>
            <person name="Ram K.R."/>
            <person name="Rand D."/>
            <person name="Rasmussen M.D."/>
            <person name="Reed L.K."/>
            <person name="Reenan R."/>
            <person name="Reily A."/>
            <person name="Remington K.A."/>
            <person name="Rieger T.T."/>
            <person name="Ritchie M.G."/>
            <person name="Robin C."/>
            <person name="Rogers Y.H."/>
            <person name="Rohde C."/>
            <person name="Rozas J."/>
            <person name="Rubenfield M.J."/>
            <person name="Ruiz A."/>
            <person name="Russo S."/>
            <person name="Salzberg S.L."/>
            <person name="Sanchez-Gracia A."/>
            <person name="Saranga D.J."/>
            <person name="Sato H."/>
            <person name="Schaeffer S.W."/>
            <person name="Schatz M.C."/>
            <person name="Schlenke T."/>
            <person name="Schwartz R."/>
            <person name="Segarra C."/>
            <person name="Singh R.S."/>
            <person name="Sirot L."/>
            <person name="Sirota M."/>
            <person name="Sisneros N.B."/>
            <person name="Smith C.D."/>
            <person name="Smith T.F."/>
            <person name="Spieth J."/>
            <person name="Stage D.E."/>
            <person name="Stark A."/>
            <person name="Stephan W."/>
            <person name="Strausberg R.L."/>
            <person name="Strempel S."/>
            <person name="Sturgill D."/>
            <person name="Sutton G."/>
            <person name="Sutton G.G."/>
            <person name="Tao W."/>
            <person name="Teichmann S."/>
            <person name="Tobari Y.N."/>
            <person name="Tomimura Y."/>
            <person name="Tsolas J.M."/>
            <person name="Valente V.L."/>
            <person name="Venter E."/>
            <person name="Venter J.C."/>
            <person name="Vicario S."/>
            <person name="Vieira F.G."/>
            <person name="Vilella A.J."/>
            <person name="Villasante A."/>
            <person name="Walenz B."/>
            <person name="Wang J."/>
            <person name="Wasserman M."/>
            <person name="Watts T."/>
            <person name="Wilson D."/>
            <person name="Wilson R.K."/>
            <person name="Wing R.A."/>
            <person name="Wolfner M.F."/>
            <person name="Wong A."/>
            <person name="Wong G.K."/>
            <person name="Wu C.I."/>
            <person name="Wu G."/>
            <person name="Yamamoto D."/>
            <person name="Yang H.P."/>
            <person name="Yang S.P."/>
            <person name="Yorke J.A."/>
            <person name="Yoshida K."/>
            <person name="Zdobnov E."/>
            <person name="Zhang P."/>
            <person name="Zhang Y."/>
            <person name="Zimin A.V."/>
            <person name="Baldwin J."/>
            <person name="Abdouelleil A."/>
            <person name="Abdulkadir J."/>
            <person name="Abebe A."/>
            <person name="Abera B."/>
            <person name="Abreu J."/>
            <person name="Acer S.C."/>
            <person name="Aftuck L."/>
            <person name="Alexander A."/>
            <person name="An P."/>
            <person name="Anderson E."/>
            <person name="Anderson S."/>
            <person name="Arachi H."/>
            <person name="Azer M."/>
            <person name="Bachantsang P."/>
            <person name="Barry A."/>
            <person name="Bayul T."/>
            <person name="Berlin A."/>
            <person name="Bessette D."/>
            <person name="Bloom T."/>
            <person name="Blye J."/>
            <person name="Boguslavskiy L."/>
            <person name="Bonnet C."/>
            <person name="Boukhgalter B."/>
            <person name="Bourzgui I."/>
            <person name="Brown A."/>
            <person name="Cahill P."/>
            <person name="Channer S."/>
            <person name="Cheshatsang Y."/>
            <person name="Chuda L."/>
            <person name="Citroen M."/>
            <person name="Collymore A."/>
            <person name="Cooke P."/>
            <person name="Costello M."/>
            <person name="D'Aco K."/>
            <person name="Daza R."/>
            <person name="De Haan G."/>
            <person name="DeGray S."/>
            <person name="DeMaso C."/>
            <person name="Dhargay N."/>
            <person name="Dooley K."/>
            <person name="Dooley E."/>
            <person name="Doricent M."/>
            <person name="Dorje P."/>
            <person name="Dorjee K."/>
            <person name="Dupes A."/>
            <person name="Elong R."/>
            <person name="Falk J."/>
            <person name="Farina A."/>
            <person name="Faro S."/>
            <person name="Ferguson D."/>
            <person name="Fisher S."/>
            <person name="Foley C.D."/>
            <person name="Franke A."/>
            <person name="Friedrich D."/>
            <person name="Gadbois L."/>
            <person name="Gearin G."/>
            <person name="Gearin C.R."/>
            <person name="Giannoukos G."/>
            <person name="Goode T."/>
            <person name="Graham J."/>
            <person name="Grandbois E."/>
            <person name="Grewal S."/>
            <person name="Gyaltsen K."/>
            <person name="Hafez N."/>
            <person name="Hagos B."/>
            <person name="Hall J."/>
            <person name="Henson C."/>
            <person name="Hollinger A."/>
            <person name="Honan T."/>
            <person name="Huard M.D."/>
            <person name="Hughes L."/>
            <person name="Hurhula B."/>
            <person name="Husby M.E."/>
            <person name="Kamat A."/>
            <person name="Kanga B."/>
            <person name="Kashin S."/>
            <person name="Khazanovich D."/>
            <person name="Kisner P."/>
            <person name="Lance K."/>
            <person name="Lara M."/>
            <person name="Lee W."/>
            <person name="Lennon N."/>
            <person name="Letendre F."/>
            <person name="LeVine R."/>
            <person name="Lipovsky A."/>
            <person name="Liu X."/>
            <person name="Liu J."/>
            <person name="Liu S."/>
            <person name="Lokyitsang T."/>
            <person name="Lokyitsang Y."/>
            <person name="Lubonja R."/>
            <person name="Lui A."/>
            <person name="MacDonald P."/>
            <person name="Magnisalis V."/>
            <person name="Maru K."/>
            <person name="Matthews C."/>
            <person name="McCusker W."/>
            <person name="McDonough S."/>
            <person name="Mehta T."/>
            <person name="Meldrim J."/>
            <person name="Meneus L."/>
            <person name="Mihai O."/>
            <person name="Mihalev A."/>
            <person name="Mihova T."/>
            <person name="Mittelman R."/>
            <person name="Mlenga V."/>
            <person name="Montmayeur A."/>
            <person name="Mulrain L."/>
            <person name="Navidi A."/>
            <person name="Naylor J."/>
            <person name="Negash T."/>
            <person name="Nguyen T."/>
            <person name="Nguyen N."/>
            <person name="Nicol R."/>
            <person name="Norbu C."/>
            <person name="Norbu N."/>
            <person name="Novod N."/>
            <person name="O'Neill B."/>
            <person name="Osman S."/>
            <person name="Markiewicz E."/>
            <person name="Oyono O.L."/>
            <person name="Patti C."/>
            <person name="Phunkhang P."/>
            <person name="Pierre F."/>
            <person name="Priest M."/>
            <person name="Raghuraman S."/>
            <person name="Rege F."/>
            <person name="Reyes R."/>
            <person name="Rise C."/>
            <person name="Rogov P."/>
            <person name="Ross K."/>
            <person name="Ryan E."/>
            <person name="Settipalli S."/>
            <person name="Shea T."/>
            <person name="Sherpa N."/>
            <person name="Shi L."/>
            <person name="Shih D."/>
            <person name="Sparrow T."/>
            <person name="Spaulding J."/>
            <person name="Stalker J."/>
            <person name="Stange-Thomann N."/>
            <person name="Stavropoulos S."/>
            <person name="Stone C."/>
            <person name="Strader C."/>
            <person name="Tesfaye S."/>
            <person name="Thomson T."/>
            <person name="Thoulutsang Y."/>
            <person name="Thoulutsang D."/>
            <person name="Topham K."/>
            <person name="Topping I."/>
            <person name="Tsamla T."/>
            <person name="Vassiliev H."/>
            <person name="Vo A."/>
            <person name="Wangchuk T."/>
            <person name="Wangdi T."/>
            <person name="Weiand M."/>
            <person name="Wilkinson J."/>
            <person name="Wilson A."/>
            <person name="Yadav S."/>
            <person name="Young G."/>
            <person name="Yu Q."/>
            <person name="Zembek L."/>
            <person name="Zhong D."/>
            <person name="Zimmer A."/>
            <person name="Zwirko Z."/>
            <person name="Jaffe D.B."/>
            <person name="Alvarez P."/>
            <person name="Brockman W."/>
            <person name="Butler J."/>
            <person name="Chin C."/>
            <person name="Gnerre S."/>
            <person name="Grabherr M."/>
            <person name="Kleber M."/>
            <person name="Mauceli E."/>
            <person name="MacCallum I."/>
        </authorList>
    </citation>
    <scope>NUCLEOTIDE SEQUENCE [LARGE SCALE GENOMIC DNA]</scope>
    <source>
        <strain evidence="23">Tucson 15287-2541.00</strain>
    </source>
</reference>
<evidence type="ECO:0000256" key="7">
    <source>
        <dbReference type="ARBA" id="ARBA00022966"/>
    </source>
</evidence>
<dbReference type="GO" id="GO:0002376">
    <property type="term" value="P:immune system process"/>
    <property type="evidence" value="ECO:0007669"/>
    <property type="project" value="UniProtKB-KW"/>
</dbReference>
<dbReference type="PANTHER" id="PTHR11412">
    <property type="entry name" value="MACROGLOBULIN / COMPLEMENT"/>
    <property type="match status" value="1"/>
</dbReference>
<dbReference type="GO" id="GO:0098552">
    <property type="term" value="C:side of membrane"/>
    <property type="evidence" value="ECO:0007669"/>
    <property type="project" value="UniProtKB-KW"/>
</dbReference>
<comment type="similarity">
    <text evidence="2">Belongs to the protease inhibitor I39 (alpha-2-macroglobulin) family.</text>
</comment>
<dbReference type="InterPro" id="IPR001599">
    <property type="entry name" value="Macroglobln_a2"/>
</dbReference>
<dbReference type="FunFam" id="2.60.40.1930:FF:000001">
    <property type="entry name" value="CD109 isoform 3"/>
    <property type="match status" value="1"/>
</dbReference>
<dbReference type="SMR" id="B4JD32"/>
<evidence type="ECO:0000256" key="13">
    <source>
        <dbReference type="ARBA" id="ARBA00057615"/>
    </source>
</evidence>
<feature type="domain" description="Alpha-2-macroglobulin bait region" evidence="19">
    <location>
        <begin position="433"/>
        <end position="567"/>
    </location>
</feature>
<proteinExistence type="inferred from homology"/>
<keyword evidence="3" id="KW-1003">Cell membrane</keyword>
<evidence type="ECO:0000256" key="16">
    <source>
        <dbReference type="ARBA" id="ARBA00069665"/>
    </source>
</evidence>
<dbReference type="Pfam" id="PF01835">
    <property type="entry name" value="MG2"/>
    <property type="match status" value="1"/>
</dbReference>
<dbReference type="InterPro" id="IPR019742">
    <property type="entry name" value="MacrogloblnA2_CS"/>
</dbReference>
<dbReference type="eggNOG" id="KOG1366">
    <property type="taxonomic scope" value="Eukaryota"/>
</dbReference>
<dbReference type="Gene3D" id="2.60.40.1940">
    <property type="match status" value="1"/>
</dbReference>
<evidence type="ECO:0000256" key="9">
    <source>
        <dbReference type="ARBA" id="ARBA00023157"/>
    </source>
</evidence>
<dbReference type="OMA" id="WHSTNIS"/>
<dbReference type="Gene3D" id="6.20.50.160">
    <property type="match status" value="1"/>
</dbReference>
<dbReference type="FunFam" id="1.50.10.20:FF:000001">
    <property type="entry name" value="CD109 isoform 1"/>
    <property type="match status" value="1"/>
</dbReference>
<dbReference type="OrthoDB" id="9998011at2759"/>
<dbReference type="FunFam" id="2.60.40.690:FF:000003">
    <property type="entry name" value="Thioester-containing protein 2, isoform B"/>
    <property type="match status" value="1"/>
</dbReference>
<keyword evidence="10" id="KW-0325">Glycoprotein</keyword>
<keyword evidence="6" id="KW-0391">Immunity</keyword>
<dbReference type="SUPFAM" id="SSF48239">
    <property type="entry name" value="Terpenoid cyclases/Protein prenyltransferases"/>
    <property type="match status" value="1"/>
</dbReference>
<dbReference type="InterPro" id="IPR013783">
    <property type="entry name" value="Ig-like_fold"/>
</dbReference>
<organism evidence="23">
    <name type="scientific">Drosophila grimshawi</name>
    <name type="common">Hawaiian fruit fly</name>
    <name type="synonym">Idiomyia grimshawi</name>
    <dbReference type="NCBI Taxonomy" id="7222"/>
    <lineage>
        <taxon>Eukaryota</taxon>
        <taxon>Metazoa</taxon>
        <taxon>Ecdysozoa</taxon>
        <taxon>Arthropoda</taxon>
        <taxon>Hexapoda</taxon>
        <taxon>Insecta</taxon>
        <taxon>Pterygota</taxon>
        <taxon>Neoptera</taxon>
        <taxon>Endopterygota</taxon>
        <taxon>Diptera</taxon>
        <taxon>Brachycera</taxon>
        <taxon>Muscomorpha</taxon>
        <taxon>Ephydroidea</taxon>
        <taxon>Drosophilidae</taxon>
        <taxon>Drosophila</taxon>
        <taxon>Hawaiian Drosophila</taxon>
    </lineage>
</organism>
<dbReference type="SMART" id="SM01360">
    <property type="entry name" value="A2M"/>
    <property type="match status" value="1"/>
</dbReference>
<evidence type="ECO:0000259" key="19">
    <source>
        <dbReference type="SMART" id="SM01359"/>
    </source>
</evidence>
<dbReference type="SMART" id="SM01359">
    <property type="entry name" value="A2M_N_2"/>
    <property type="match status" value="1"/>
</dbReference>
<dbReference type="SMART" id="SM01361">
    <property type="entry name" value="A2M_recep"/>
    <property type="match status" value="1"/>
</dbReference>
<dbReference type="Pfam" id="PF07677">
    <property type="entry name" value="A2M_recep"/>
    <property type="match status" value="1"/>
</dbReference>
<dbReference type="InterPro" id="IPR050473">
    <property type="entry name" value="A2M/Complement_sys"/>
</dbReference>
<dbReference type="PROSITE" id="PS00477">
    <property type="entry name" value="ALPHA_2_MACROGLOBULIN"/>
    <property type="match status" value="1"/>
</dbReference>
<evidence type="ECO:0000259" key="20">
    <source>
        <dbReference type="SMART" id="SM01360"/>
    </source>
</evidence>
<protein>
    <recommendedName>
        <fullName evidence="16">CD109 antigen</fullName>
    </recommendedName>
    <alternativeName>
        <fullName evidence="17">TEP1-F</fullName>
    </alternativeName>
</protein>
<keyword evidence="5" id="KW-0732">Signal</keyword>
<dbReference type="PANTHER" id="PTHR11412:SF136">
    <property type="entry name" value="CD109 ANTIGEN"/>
    <property type="match status" value="1"/>
</dbReference>
<sequence>MSRNLAEFCFLFCALQLGLLINAAGLYTVIGPGTIRSNFKYNVAVSVHKADAKSLIKVGITGPSFNETKQVEVQPMSTVNVEFDVPKLMYGAYSLTATGIEGIIFENSTELNYKKNTASTFIQFDKATYKPADLVQFRVLFLDENTRPATIDQPITILINDGAQNRIKQLSDVKLNQGIYTGQLQLSEQPVLGTWNIVVTLADETAETKSFEVAKYVLPKFEVIVESAKDVAIQDGVIKATIRAKYTYGKPVKGKATVSLKPNDAYLDDADGRMDQIKSIDIDGKAHIEFPLQPNSRSTPPLEIFAVVTEDLTGRQHNSSTIVNLHAQRHKIEALDAPNNYHPNKSFIYQFVVKNLDGSPVQDATKKAKICFEHNNEIVEFEATLIEHGIATFNCILSANTLQYSITGYYANSNSSLGSIQRFQPEIDSAVPLKIQINTKTPKLGKSVSFDVTSNEPIPYFQYAIVARGNIVKAEHVEVPQGRKNHTVKFTPTFAMVPQASIYVYYISDNELRFEEKAIDFDKDFENSIEISAPLEAKPSEEVKLQIKTDANSYVGLLGVDQSVLLFKSGNDLTREDVFSSLNKYKTTTPWQQGSYDPYPGEFSGLVTLTNANYPYNWAEESAATSQIRKEFPETWIFQNNITTDAEGLTLTKKIPDTITSWVVTGFSLNPTTGFALTQSPSKIRVFRPFFVSTNLPHSVKNGEVIAIPVIIFNYMDKALDAEITMDNSDKEYEFAEATNEVEEKAIDEIQRVKRATIASNSGQSVSFMIRPKNVGTITLKINAITPLAGDAIQQKLKVEPEGVTKYENRAVFINLKADQSEMQHELEVEIPPHSVKDSELIEFSVVGDQVGLVINNLDNLVRMPYGCGEQNMVNFVPNILVLNYLEATSRKMPIVEAKAKKFLEIGYQRELTYKHDDGSYSAFGKSDPSGSTWLTAYVMRSFHKAAKYTDVDPKVIGEGLDFLASKQKDNGEFPEVGKLFDNSYQNELGLTSFVLLAFFENEEVLSKYQQTINKALEYVAQEVDKTDDQYSLSIAAVALQLAKHPKTKQVLAKLDTVAKQQNGQKWWSKTTAKNSTDAERLISWRPSTSNDIEITSYLLMALLEEEAAEATLPIAKWLIAQRNSNGGFSSTKDTVVGLEALTKFAKKTGSGSGTIDIDFVRSGNDKNDNDNDNKGTIKVNPENSLVLQSHVLPGSTRKVRFTAKGQGSAMVQLSYRYNIADKEMKPAFKVRPTVKDTSSQLLSVEVCAEYVPLESSNQTSDSNMAVMEIALPSGYVSDADSFDKIEAVDRVMRIDTKNSDSTVMVYFNSLTPGDVKCIPVEGIRAHLVAKQQPAAVSLYDYYETDRRATEYYQVASSLCDICEGSDCGSGCNKK</sequence>
<dbReference type="Pfam" id="PF17791">
    <property type="entry name" value="MG3"/>
    <property type="match status" value="1"/>
</dbReference>
<keyword evidence="7" id="KW-0882">Thioester bond</keyword>
<keyword evidence="23" id="KW-1185">Reference proteome</keyword>
<evidence type="ECO:0000256" key="14">
    <source>
        <dbReference type="ARBA" id="ARBA00063008"/>
    </source>
</evidence>
<dbReference type="Pfam" id="PF07703">
    <property type="entry name" value="A2M_BRD"/>
    <property type="match status" value="1"/>
</dbReference>
<dbReference type="InterPro" id="IPR009048">
    <property type="entry name" value="A-macroglobulin_rcpt-bd"/>
</dbReference>
<dbReference type="Proteomes" id="UP000001070">
    <property type="component" value="Unassembled WGS sequence"/>
</dbReference>
<dbReference type="PhylomeDB" id="B4JD32"/>
<dbReference type="InterPro" id="IPR041813">
    <property type="entry name" value="A2M_TED"/>
</dbReference>
<dbReference type="Pfam" id="PF07678">
    <property type="entry name" value="TED_complement"/>
    <property type="match status" value="1"/>
</dbReference>
<evidence type="ECO:0000256" key="5">
    <source>
        <dbReference type="ARBA" id="ARBA00022729"/>
    </source>
</evidence>
<feature type="domain" description="Alpha-macroglobulin receptor-binding" evidence="21">
    <location>
        <begin position="1263"/>
        <end position="1353"/>
    </location>
</feature>
<keyword evidence="9" id="KW-1015">Disulfide bond</keyword>
<evidence type="ECO:0000256" key="10">
    <source>
        <dbReference type="ARBA" id="ARBA00023180"/>
    </source>
</evidence>
<keyword evidence="8" id="KW-0472">Membrane</keyword>
<dbReference type="HOGENOM" id="CLU_001634_5_3_1"/>
<accession>B4JD32</accession>
<keyword evidence="11" id="KW-0449">Lipoprotein</keyword>
<keyword evidence="4" id="KW-0336">GPI-anchor</keyword>
<dbReference type="InterPro" id="IPR011626">
    <property type="entry name" value="Alpha-macroglobulin_TED"/>
</dbReference>
<dbReference type="STRING" id="7222.B4JD32"/>
<comment type="subunit">
    <text evidence="15">Heterodimer of a TEP1-N chain and an TEP1-C chain non-covalently linked. Forms a complex composed of TEP1-N and TEP1-C heterodimer, LRIM1 and APL1C; the interaction stabilizes TEP1-N and TEP1-C heterodimer, prevents its binding to tissues while circulating in the hemolymph and protects the thioester bond from hydrolysis. Mature TEP1 and to a lesser extent full-length TEP1 interact with SPCLIP1; the interaction is induced by microbial infection.</text>
</comment>
<dbReference type="Gene3D" id="1.50.10.20">
    <property type="match status" value="1"/>
</dbReference>